<dbReference type="HOGENOM" id="CLU_2757750_0_0_1"/>
<accession>N1PVG0</accession>
<reference evidence="3" key="1">
    <citation type="journal article" date="2012" name="PLoS Genet.">
        <title>The genomes of the fungal plant pathogens Cladosporium fulvum and Dothistroma septosporum reveal adaptation to different hosts and lifestyles but also signatures of common ancestry.</title>
        <authorList>
            <person name="de Wit P.J.G.M."/>
            <person name="van der Burgt A."/>
            <person name="Oekmen B."/>
            <person name="Stergiopoulos I."/>
            <person name="Abd-Elsalam K.A."/>
            <person name="Aerts A.L."/>
            <person name="Bahkali A.H."/>
            <person name="Beenen H.G."/>
            <person name="Chettri P."/>
            <person name="Cox M.P."/>
            <person name="Datema E."/>
            <person name="de Vries R.P."/>
            <person name="Dhillon B."/>
            <person name="Ganley A.R."/>
            <person name="Griffiths S.A."/>
            <person name="Guo Y."/>
            <person name="Hamelin R.C."/>
            <person name="Henrissat B."/>
            <person name="Kabir M.S."/>
            <person name="Jashni M.K."/>
            <person name="Kema G."/>
            <person name="Klaubauf S."/>
            <person name="Lapidus A."/>
            <person name="Levasseur A."/>
            <person name="Lindquist E."/>
            <person name="Mehrabi R."/>
            <person name="Ohm R.A."/>
            <person name="Owen T.J."/>
            <person name="Salamov A."/>
            <person name="Schwelm A."/>
            <person name="Schijlen E."/>
            <person name="Sun H."/>
            <person name="van den Burg H.A."/>
            <person name="van Ham R.C.H.J."/>
            <person name="Zhang S."/>
            <person name="Goodwin S.B."/>
            <person name="Grigoriev I.V."/>
            <person name="Collemare J."/>
            <person name="Bradshaw R.E."/>
        </authorList>
    </citation>
    <scope>NUCLEOTIDE SEQUENCE [LARGE SCALE GENOMIC DNA]</scope>
    <source>
        <strain evidence="3">NZE10 / CBS 128990</strain>
    </source>
</reference>
<gene>
    <name evidence="2" type="ORF">DOTSEDRAFT_70415</name>
</gene>
<evidence type="ECO:0000256" key="1">
    <source>
        <dbReference type="SAM" id="MobiDB-lite"/>
    </source>
</evidence>
<feature type="compositionally biased region" description="Polar residues" evidence="1">
    <location>
        <begin position="47"/>
        <end position="60"/>
    </location>
</feature>
<protein>
    <submittedName>
        <fullName evidence="2">Uncharacterized protein</fullName>
    </submittedName>
</protein>
<organism evidence="2 3">
    <name type="scientific">Dothistroma septosporum (strain NZE10 / CBS 128990)</name>
    <name type="common">Red band needle blight fungus</name>
    <name type="synonym">Mycosphaerella pini</name>
    <dbReference type="NCBI Taxonomy" id="675120"/>
    <lineage>
        <taxon>Eukaryota</taxon>
        <taxon>Fungi</taxon>
        <taxon>Dikarya</taxon>
        <taxon>Ascomycota</taxon>
        <taxon>Pezizomycotina</taxon>
        <taxon>Dothideomycetes</taxon>
        <taxon>Dothideomycetidae</taxon>
        <taxon>Mycosphaerellales</taxon>
        <taxon>Mycosphaerellaceae</taxon>
        <taxon>Dothistroma</taxon>
    </lineage>
</organism>
<dbReference type="AlphaFoldDB" id="N1PVG0"/>
<evidence type="ECO:0000313" key="3">
    <source>
        <dbReference type="Proteomes" id="UP000016933"/>
    </source>
</evidence>
<feature type="region of interest" description="Disordered" evidence="1">
    <location>
        <begin position="47"/>
        <end position="70"/>
    </location>
</feature>
<feature type="compositionally biased region" description="Basic and acidic residues" evidence="1">
    <location>
        <begin position="61"/>
        <end position="70"/>
    </location>
</feature>
<sequence>MRAARAVSLAISTPHVLSAASGSRKFGYPHRSCKRCSLLPPQLGHSTFAMTEGSAPNQESAHLRDRQCHL</sequence>
<proteinExistence type="predicted"/>
<evidence type="ECO:0000313" key="2">
    <source>
        <dbReference type="EMBL" id="EME46404.1"/>
    </source>
</evidence>
<dbReference type="EMBL" id="KB446537">
    <property type="protein sequence ID" value="EME46404.1"/>
    <property type="molecule type" value="Genomic_DNA"/>
</dbReference>
<name>N1PVG0_DOTSN</name>
<reference evidence="2 3" key="2">
    <citation type="journal article" date="2012" name="PLoS Pathog.">
        <title>Diverse lifestyles and strategies of plant pathogenesis encoded in the genomes of eighteen Dothideomycetes fungi.</title>
        <authorList>
            <person name="Ohm R.A."/>
            <person name="Feau N."/>
            <person name="Henrissat B."/>
            <person name="Schoch C.L."/>
            <person name="Horwitz B.A."/>
            <person name="Barry K.W."/>
            <person name="Condon B.J."/>
            <person name="Copeland A.C."/>
            <person name="Dhillon B."/>
            <person name="Glaser F."/>
            <person name="Hesse C.N."/>
            <person name="Kosti I."/>
            <person name="LaButti K."/>
            <person name="Lindquist E.A."/>
            <person name="Lucas S."/>
            <person name="Salamov A.A."/>
            <person name="Bradshaw R.E."/>
            <person name="Ciuffetti L."/>
            <person name="Hamelin R.C."/>
            <person name="Kema G.H.J."/>
            <person name="Lawrence C."/>
            <person name="Scott J.A."/>
            <person name="Spatafora J.W."/>
            <person name="Turgeon B.G."/>
            <person name="de Wit P.J.G.M."/>
            <person name="Zhong S."/>
            <person name="Goodwin S.B."/>
            <person name="Grigoriev I.V."/>
        </authorList>
    </citation>
    <scope>NUCLEOTIDE SEQUENCE [LARGE SCALE GENOMIC DNA]</scope>
    <source>
        <strain evidence="3">NZE10 / CBS 128990</strain>
    </source>
</reference>
<keyword evidence="3" id="KW-1185">Reference proteome</keyword>
<dbReference type="Proteomes" id="UP000016933">
    <property type="component" value="Unassembled WGS sequence"/>
</dbReference>